<dbReference type="eggNOG" id="COG3757">
    <property type="taxonomic scope" value="Bacteria"/>
</dbReference>
<evidence type="ECO:0000259" key="1">
    <source>
        <dbReference type="Pfam" id="PF08924"/>
    </source>
</evidence>
<dbReference type="HOGENOM" id="CLU_075024_0_0_11"/>
<dbReference type="PATRIC" id="fig|1224164.3.peg.838"/>
<protein>
    <recommendedName>
        <fullName evidence="1">Rv2525c-like glycoside hydrolase-like domain-containing protein</fullName>
    </recommendedName>
</protein>
<dbReference type="STRING" id="1224164.B843_04215"/>
<dbReference type="InterPro" id="IPR015020">
    <property type="entry name" value="Rv2525c-like_Glyco_Hydro-like"/>
</dbReference>
<dbReference type="Gene3D" id="3.20.20.80">
    <property type="entry name" value="Glycosidases"/>
    <property type="match status" value="1"/>
</dbReference>
<dbReference type="Pfam" id="PF08924">
    <property type="entry name" value="Rv2525c_GlyHyd-like"/>
    <property type="match status" value="1"/>
</dbReference>
<gene>
    <name evidence="2" type="ORF">B843_04215</name>
</gene>
<reference evidence="2 3" key="1">
    <citation type="submission" date="2013-02" db="EMBL/GenBank/DDBJ databases">
        <title>The complete genome sequence of Corynebacterium vitaeruminis DSM 20294.</title>
        <authorList>
            <person name="Ruckert C."/>
            <person name="Albersmeier A."/>
            <person name="Kalinowski J."/>
        </authorList>
    </citation>
    <scope>NUCLEOTIDE SEQUENCE [LARGE SCALE GENOMIC DNA]</scope>
    <source>
        <strain evidence="3">ATCC 10234</strain>
    </source>
</reference>
<evidence type="ECO:0000313" key="3">
    <source>
        <dbReference type="Proteomes" id="UP000019222"/>
    </source>
</evidence>
<dbReference type="AlphaFoldDB" id="W5XZ49"/>
<evidence type="ECO:0000313" key="2">
    <source>
        <dbReference type="EMBL" id="AHI22232.1"/>
    </source>
</evidence>
<dbReference type="KEGG" id="cvt:B843_04215"/>
<organism evidence="2 3">
    <name type="scientific">Corynebacterium vitaeruminis DSM 20294</name>
    <dbReference type="NCBI Taxonomy" id="1224164"/>
    <lineage>
        <taxon>Bacteria</taxon>
        <taxon>Bacillati</taxon>
        <taxon>Actinomycetota</taxon>
        <taxon>Actinomycetes</taxon>
        <taxon>Mycobacteriales</taxon>
        <taxon>Corynebacteriaceae</taxon>
        <taxon>Corynebacterium</taxon>
    </lineage>
</organism>
<dbReference type="PROSITE" id="PS51318">
    <property type="entry name" value="TAT"/>
    <property type="match status" value="1"/>
</dbReference>
<feature type="domain" description="Rv2525c-like glycoside hydrolase-like" evidence="1">
    <location>
        <begin position="52"/>
        <end position="229"/>
    </location>
</feature>
<proteinExistence type="predicted"/>
<name>W5XZ49_9CORY</name>
<dbReference type="InterPro" id="IPR006311">
    <property type="entry name" value="TAT_signal"/>
</dbReference>
<dbReference type="EMBL" id="CP004353">
    <property type="protein sequence ID" value="AHI22232.1"/>
    <property type="molecule type" value="Genomic_DNA"/>
</dbReference>
<dbReference type="SUPFAM" id="SSF51445">
    <property type="entry name" value="(Trans)glycosidases"/>
    <property type="match status" value="1"/>
</dbReference>
<accession>W5XZ49</accession>
<dbReference type="Proteomes" id="UP000019222">
    <property type="component" value="Chromosome"/>
</dbReference>
<dbReference type="InterPro" id="IPR017853">
    <property type="entry name" value="GH"/>
</dbReference>
<keyword evidence="3" id="KW-1185">Reference proteome</keyword>
<sequence>MTTLNRRRFLQASALALGGGALMSTVAIPRAQALGAILGTVIDFSAGVPSASAIKAAGHMGAVRYVSKARASWMLGKPVTLAETTADAAAGLSVASIYQYGKEDTADWKGGAAGAAAHAAEAIALHVAAGGPTGRPIYVAIDDDPTKEQYTRLIKPYLQGFNVALSAAGYSMGVYGNYNTIDWCIQDGLGSFFWQHDWGSNGQIHPSTTIHQKAGLQEIIDGVTVDVNHVYASDWGQWTPGQAAPAASAPAASATVPTSQAATGGVDASQLQQISSYLPSEVSSIPMPSQEQINAAVRIAQALT</sequence>